<accession>A0ABR2F946</accession>
<proteinExistence type="predicted"/>
<protein>
    <submittedName>
        <fullName evidence="1">Uncharacterized protein</fullName>
    </submittedName>
</protein>
<gene>
    <name evidence="1" type="ORF">V6N12_062523</name>
</gene>
<name>A0ABR2F946_9ROSI</name>
<dbReference type="EMBL" id="JBBPBM010000007">
    <property type="protein sequence ID" value="KAK8574845.1"/>
    <property type="molecule type" value="Genomic_DNA"/>
</dbReference>
<reference evidence="1 2" key="1">
    <citation type="journal article" date="2024" name="G3 (Bethesda)">
        <title>Genome assembly of Hibiscus sabdariffa L. provides insights into metabolisms of medicinal natural products.</title>
        <authorList>
            <person name="Kim T."/>
        </authorList>
    </citation>
    <scope>NUCLEOTIDE SEQUENCE [LARGE SCALE GENOMIC DNA]</scope>
    <source>
        <strain evidence="1">TK-2024</strain>
        <tissue evidence="1">Old leaves</tissue>
    </source>
</reference>
<keyword evidence="2" id="KW-1185">Reference proteome</keyword>
<dbReference type="Proteomes" id="UP001472677">
    <property type="component" value="Unassembled WGS sequence"/>
</dbReference>
<sequence length="128" mass="13256">MIPSSSGASNEIPANEGVVIAGPIMSDIHAREHGEAITTPIESVTSIESDIMAATIDSVHQAAVIHANDDTKDEISAGCPIGVSVDGLTVASKEVPHSKSKLIRETSRGVAALMKQLQQNKGSDKATN</sequence>
<organism evidence="1 2">
    <name type="scientific">Hibiscus sabdariffa</name>
    <name type="common">roselle</name>
    <dbReference type="NCBI Taxonomy" id="183260"/>
    <lineage>
        <taxon>Eukaryota</taxon>
        <taxon>Viridiplantae</taxon>
        <taxon>Streptophyta</taxon>
        <taxon>Embryophyta</taxon>
        <taxon>Tracheophyta</taxon>
        <taxon>Spermatophyta</taxon>
        <taxon>Magnoliopsida</taxon>
        <taxon>eudicotyledons</taxon>
        <taxon>Gunneridae</taxon>
        <taxon>Pentapetalae</taxon>
        <taxon>rosids</taxon>
        <taxon>malvids</taxon>
        <taxon>Malvales</taxon>
        <taxon>Malvaceae</taxon>
        <taxon>Malvoideae</taxon>
        <taxon>Hibiscus</taxon>
    </lineage>
</organism>
<evidence type="ECO:0000313" key="2">
    <source>
        <dbReference type="Proteomes" id="UP001472677"/>
    </source>
</evidence>
<evidence type="ECO:0000313" key="1">
    <source>
        <dbReference type="EMBL" id="KAK8574845.1"/>
    </source>
</evidence>
<comment type="caution">
    <text evidence="1">The sequence shown here is derived from an EMBL/GenBank/DDBJ whole genome shotgun (WGS) entry which is preliminary data.</text>
</comment>